<gene>
    <name evidence="11" type="primary">malQ</name>
    <name evidence="11" type="ORF">C2E25_02170</name>
</gene>
<evidence type="ECO:0000313" key="12">
    <source>
        <dbReference type="Proteomes" id="UP000236340"/>
    </source>
</evidence>
<evidence type="ECO:0000313" key="11">
    <source>
        <dbReference type="EMBL" id="PNU21383.1"/>
    </source>
</evidence>
<dbReference type="GO" id="GO:0004134">
    <property type="term" value="F:4-alpha-glucanotransferase activity"/>
    <property type="evidence" value="ECO:0007669"/>
    <property type="project" value="UniProtKB-EC"/>
</dbReference>
<dbReference type="PANTHER" id="PTHR32438">
    <property type="entry name" value="4-ALPHA-GLUCANOTRANSFERASE DPE1, CHLOROPLASTIC/AMYLOPLASTIC"/>
    <property type="match status" value="1"/>
</dbReference>
<evidence type="ECO:0000256" key="4">
    <source>
        <dbReference type="ARBA" id="ARBA00020295"/>
    </source>
</evidence>
<name>A0A2K2HDQ5_9BACT</name>
<keyword evidence="5 10" id="KW-0328">Glycosyltransferase</keyword>
<dbReference type="NCBIfam" id="NF011079">
    <property type="entry name" value="PRK14508.1-2"/>
    <property type="match status" value="1"/>
</dbReference>
<dbReference type="NCBIfam" id="TIGR00217">
    <property type="entry name" value="malQ"/>
    <property type="match status" value="1"/>
</dbReference>
<protein>
    <recommendedName>
        <fullName evidence="4 10">4-alpha-glucanotransferase</fullName>
        <ecNumber evidence="3 10">2.4.1.25</ecNumber>
    </recommendedName>
    <alternativeName>
        <fullName evidence="8 10">Amylomaltase</fullName>
    </alternativeName>
    <alternativeName>
        <fullName evidence="9 10">Disproportionating enzyme</fullName>
    </alternativeName>
</protein>
<sequence>MNSLIQDTDDSDILFSPGVSMLTQRASGLLLHPSSLAGPFGIGDMGPAARQFVDFLVRAGQSCWQTLPLGPTGYGDSPYSALSAFAGNPLLISPELLAAVGDLEPADLDPWRKKGERTDFSWAENCRRPLLEKAEHTFFRSATTERRRQFEDFCRGQAFWLDDYALFRVLREQFDRQCWNNWPPELRDRDEATLGELRHRLRARIRQQYYQQFIFFEQWQGLKNYANSRGVSIFGDMPIFVAQDSSDTWGHRQLFRLDAHGNPPLVAGVPPDYFSRTGQRWGNPLFNWEKLAEQDYAWWRQRMARNLELFDLLRIDHFRGFSACWGIPAEASTALAGSWQPGPGDRLFEALRQDLGHLPLVAEDLGVITPEVAALRDRWQLPGMKILQFAFDSDDDNPYLPRNHPANAVVYTGTHDNNTTLGWWRELDRTARRRVRDLLGEPCRQMPQDLIRSALQSPARLAVIPLQDLLGLPADDRMNRPGRPDGNWTWRMAENVLTVELADWLREECRRCRRTAA</sequence>
<evidence type="ECO:0000256" key="8">
    <source>
        <dbReference type="ARBA" id="ARBA00031423"/>
    </source>
</evidence>
<accession>A0A2K2HDQ5</accession>
<dbReference type="RefSeq" id="WP_103114154.1">
    <property type="nucleotide sequence ID" value="NZ_PPFX01000003.1"/>
</dbReference>
<comment type="catalytic activity">
    <reaction evidence="1 10">
        <text>Transfers a segment of a (1-&gt;4)-alpha-D-glucan to a new position in an acceptor, which may be glucose or a (1-&gt;4)-alpha-D-glucan.</text>
        <dbReference type="EC" id="2.4.1.25"/>
    </reaction>
</comment>
<dbReference type="PANTHER" id="PTHR32438:SF5">
    <property type="entry name" value="4-ALPHA-GLUCANOTRANSFERASE DPE1, CHLOROPLASTIC_AMYLOPLASTIC"/>
    <property type="match status" value="1"/>
</dbReference>
<comment type="similarity">
    <text evidence="2 10">Belongs to the disproportionating enzyme family.</text>
</comment>
<dbReference type="SUPFAM" id="SSF51445">
    <property type="entry name" value="(Trans)glycosidases"/>
    <property type="match status" value="1"/>
</dbReference>
<dbReference type="EC" id="2.4.1.25" evidence="3 10"/>
<evidence type="ECO:0000256" key="1">
    <source>
        <dbReference type="ARBA" id="ARBA00000439"/>
    </source>
</evidence>
<dbReference type="Proteomes" id="UP000236340">
    <property type="component" value="Unassembled WGS sequence"/>
</dbReference>
<dbReference type="EMBL" id="PPFX01000003">
    <property type="protein sequence ID" value="PNU21383.1"/>
    <property type="molecule type" value="Genomic_DNA"/>
</dbReference>
<dbReference type="Gene3D" id="3.20.20.80">
    <property type="entry name" value="Glycosidases"/>
    <property type="match status" value="1"/>
</dbReference>
<organism evidence="11 12">
    <name type="scientific">Geothermobacter hydrogeniphilus</name>
    <dbReference type="NCBI Taxonomy" id="1969733"/>
    <lineage>
        <taxon>Bacteria</taxon>
        <taxon>Pseudomonadati</taxon>
        <taxon>Thermodesulfobacteriota</taxon>
        <taxon>Desulfuromonadia</taxon>
        <taxon>Desulfuromonadales</taxon>
        <taxon>Geothermobacteraceae</taxon>
        <taxon>Geothermobacter</taxon>
    </lineage>
</organism>
<evidence type="ECO:0000256" key="10">
    <source>
        <dbReference type="RuleBase" id="RU361207"/>
    </source>
</evidence>
<dbReference type="GO" id="GO:0005975">
    <property type="term" value="P:carbohydrate metabolic process"/>
    <property type="evidence" value="ECO:0007669"/>
    <property type="project" value="InterPro"/>
</dbReference>
<dbReference type="AlphaFoldDB" id="A0A2K2HDQ5"/>
<keyword evidence="6 10" id="KW-0808">Transferase</keyword>
<evidence type="ECO:0000256" key="3">
    <source>
        <dbReference type="ARBA" id="ARBA00012560"/>
    </source>
</evidence>
<reference evidence="11 12" key="1">
    <citation type="journal article" date="2018" name="Genome Announc.">
        <title>Genome Sequence of Geothermobacter sp. HR-1 Iron Reducer from the Loihi Seamount.</title>
        <authorList>
            <person name="Smith H."/>
            <person name="Abuyen K."/>
            <person name="Tremblay J."/>
            <person name="Savalia P."/>
            <person name="Perez-Rodriguez I."/>
            <person name="Emerson D."/>
            <person name="Tully B."/>
            <person name="Amend J."/>
        </authorList>
    </citation>
    <scope>NUCLEOTIDE SEQUENCE [LARGE SCALE GENOMIC DNA]</scope>
    <source>
        <strain evidence="11 12">HR-1</strain>
    </source>
</reference>
<evidence type="ECO:0000256" key="2">
    <source>
        <dbReference type="ARBA" id="ARBA00005684"/>
    </source>
</evidence>
<keyword evidence="7 10" id="KW-0119">Carbohydrate metabolism</keyword>
<dbReference type="InterPro" id="IPR017853">
    <property type="entry name" value="GH"/>
</dbReference>
<dbReference type="InterPro" id="IPR003385">
    <property type="entry name" value="Glyco_hydro_77"/>
</dbReference>
<dbReference type="NCBIfam" id="NF011080">
    <property type="entry name" value="PRK14508.1-3"/>
    <property type="match status" value="1"/>
</dbReference>
<evidence type="ECO:0000256" key="6">
    <source>
        <dbReference type="ARBA" id="ARBA00022679"/>
    </source>
</evidence>
<comment type="caution">
    <text evidence="11">The sequence shown here is derived from an EMBL/GenBank/DDBJ whole genome shotgun (WGS) entry which is preliminary data.</text>
</comment>
<dbReference type="OrthoDB" id="9761577at2"/>
<dbReference type="Pfam" id="PF02446">
    <property type="entry name" value="Glyco_hydro_77"/>
    <property type="match status" value="1"/>
</dbReference>
<evidence type="ECO:0000256" key="9">
    <source>
        <dbReference type="ARBA" id="ARBA00031501"/>
    </source>
</evidence>
<proteinExistence type="inferred from homology"/>
<evidence type="ECO:0000256" key="7">
    <source>
        <dbReference type="ARBA" id="ARBA00023277"/>
    </source>
</evidence>
<evidence type="ECO:0000256" key="5">
    <source>
        <dbReference type="ARBA" id="ARBA00022676"/>
    </source>
</evidence>